<dbReference type="Proteomes" id="UP000035481">
    <property type="component" value="Unassembled WGS sequence"/>
</dbReference>
<evidence type="ECO:0000313" key="1">
    <source>
        <dbReference type="EMBL" id="KLD61951.1"/>
    </source>
</evidence>
<comment type="caution">
    <text evidence="1">The sequence shown here is derived from an EMBL/GenBank/DDBJ whole genome shotgun (WGS) entry which is preliminary data.</text>
</comment>
<reference evidence="1 2" key="1">
    <citation type="journal article" date="2015" name="Antonie Van Leeuwenhoek">
        <title>A phylogenomic and molecular marker based taxonomic framework for the order Xanthomonadales: proposal to transfer the families Algiphilaceae and Solimonadaceae to the order Nevskiales ord. nov. and to create a new family within the order Xanthomonadales, the family Rhodanobacteraceae fam. nov., containing the genus Rhodanobacter and its closest relatives.</title>
        <authorList>
            <person name="Naushad S."/>
            <person name="Adeolu M."/>
            <person name="Wong S."/>
            <person name="Sohail M."/>
            <person name="Schellhorn H.E."/>
            <person name="Gupta R.S."/>
        </authorList>
    </citation>
    <scope>NUCLEOTIDE SEQUENCE [LARGE SCALE GENOMIC DNA]</scope>
    <source>
        <strain evidence="1 2">DSM 16301</strain>
    </source>
</reference>
<dbReference type="PATRIC" id="fig|1440762.4.peg.3530"/>
<protein>
    <submittedName>
        <fullName evidence="1">Uncharacterized protein</fullName>
    </submittedName>
</protein>
<organism evidence="1 2">
    <name type="scientific">Dyella japonica DSM 16301</name>
    <dbReference type="NCBI Taxonomy" id="1440762"/>
    <lineage>
        <taxon>Bacteria</taxon>
        <taxon>Pseudomonadati</taxon>
        <taxon>Pseudomonadota</taxon>
        <taxon>Gammaproteobacteria</taxon>
        <taxon>Lysobacterales</taxon>
        <taxon>Rhodanobacteraceae</taxon>
        <taxon>Dyella</taxon>
    </lineage>
</organism>
<dbReference type="AlphaFoldDB" id="A0A0G9GXI5"/>
<proteinExistence type="predicted"/>
<name>A0A0G9GXI5_9GAMM</name>
<gene>
    <name evidence="1" type="ORF">Y882_18285</name>
</gene>
<dbReference type="EMBL" id="JPLA01000068">
    <property type="protein sequence ID" value="KLD61951.1"/>
    <property type="molecule type" value="Genomic_DNA"/>
</dbReference>
<accession>A0A0G9GXI5</accession>
<sequence length="64" mass="6859">MRRLRGRLPAVIDHAASTSLLEAGVPANHTSKRFGGHTARATALLTRADEKLRLAADAANRNRG</sequence>
<evidence type="ECO:0000313" key="2">
    <source>
        <dbReference type="Proteomes" id="UP000035481"/>
    </source>
</evidence>